<dbReference type="EMBL" id="CM045867">
    <property type="protein sequence ID" value="KAI7959323.1"/>
    <property type="molecule type" value="Genomic_DNA"/>
</dbReference>
<keyword evidence="2" id="KW-1185">Reference proteome</keyword>
<evidence type="ECO:0000313" key="1">
    <source>
        <dbReference type="EMBL" id="KAI7959323.1"/>
    </source>
</evidence>
<proteinExistence type="predicted"/>
<name>A0ACC0ESY3_9BASI</name>
<evidence type="ECO:0000313" key="2">
    <source>
        <dbReference type="Proteomes" id="UP001060170"/>
    </source>
</evidence>
<accession>A0ACC0ESY3</accession>
<reference evidence="2" key="1">
    <citation type="journal article" date="2018" name="BMC Genomics">
        <title>Genomic insights into host adaptation between the wheat stripe rust pathogen (Puccinia striiformis f. sp. tritici) and the barley stripe rust pathogen (Puccinia striiformis f. sp. hordei).</title>
        <authorList>
            <person name="Xia C."/>
            <person name="Wang M."/>
            <person name="Yin C."/>
            <person name="Cornejo O.E."/>
            <person name="Hulbert S.H."/>
            <person name="Chen X."/>
        </authorList>
    </citation>
    <scope>NUCLEOTIDE SEQUENCE [LARGE SCALE GENOMIC DNA]</scope>
    <source>
        <strain evidence="2">93-210</strain>
    </source>
</reference>
<protein>
    <submittedName>
        <fullName evidence="1">Uncharacterized protein</fullName>
    </submittedName>
</protein>
<reference evidence="2" key="2">
    <citation type="journal article" date="2018" name="Mol. Plant Microbe Interact.">
        <title>Genome sequence resources for the wheat stripe rust pathogen (Puccinia striiformis f. sp. tritici) and the barley stripe rust pathogen (Puccinia striiformis f. sp. hordei).</title>
        <authorList>
            <person name="Xia C."/>
            <person name="Wang M."/>
            <person name="Yin C."/>
            <person name="Cornejo O.E."/>
            <person name="Hulbert S.H."/>
            <person name="Chen X."/>
        </authorList>
    </citation>
    <scope>NUCLEOTIDE SEQUENCE [LARGE SCALE GENOMIC DNA]</scope>
    <source>
        <strain evidence="2">93-210</strain>
    </source>
</reference>
<gene>
    <name evidence="1" type="ORF">MJO28_003114</name>
</gene>
<comment type="caution">
    <text evidence="1">The sequence shown here is derived from an EMBL/GenBank/DDBJ whole genome shotgun (WGS) entry which is preliminary data.</text>
</comment>
<reference evidence="1 2" key="3">
    <citation type="journal article" date="2022" name="Microbiol. Spectr.">
        <title>Folding features and dynamics of 3D genome architecture in plant fungal pathogens.</title>
        <authorList>
            <person name="Xia C."/>
        </authorList>
    </citation>
    <scope>NUCLEOTIDE SEQUENCE [LARGE SCALE GENOMIC DNA]</scope>
    <source>
        <strain evidence="1 2">93-210</strain>
    </source>
</reference>
<sequence>MRPVRIDIVYKHPFSLDQSSEEIETITKSSSRSSGKKSTTKSRAHSTGKRSHMLVDCTDNSSDGKETFTNPSKCSCRASISSAKARVSSNLKGPHKSPDSSRNSSDENIIFNKPSNPASAKRITQGSSSRKSQDFSVTSHSAGSNISGKAWASGGLAYE</sequence>
<dbReference type="Proteomes" id="UP001060170">
    <property type="component" value="Chromosome 3"/>
</dbReference>
<organism evidence="1 2">
    <name type="scientific">Puccinia striiformis f. sp. tritici</name>
    <dbReference type="NCBI Taxonomy" id="168172"/>
    <lineage>
        <taxon>Eukaryota</taxon>
        <taxon>Fungi</taxon>
        <taxon>Dikarya</taxon>
        <taxon>Basidiomycota</taxon>
        <taxon>Pucciniomycotina</taxon>
        <taxon>Pucciniomycetes</taxon>
        <taxon>Pucciniales</taxon>
        <taxon>Pucciniaceae</taxon>
        <taxon>Puccinia</taxon>
    </lineage>
</organism>